<dbReference type="GO" id="GO:0140673">
    <property type="term" value="P:transcription elongation-coupled chromatin remodeling"/>
    <property type="evidence" value="ECO:0007669"/>
    <property type="project" value="InterPro"/>
</dbReference>
<dbReference type="Proteomes" id="UP000242877">
    <property type="component" value="Unassembled WGS sequence"/>
</dbReference>
<dbReference type="PANTHER" id="PTHR12882">
    <property type="entry name" value="SUPPRESSOR OF TY 4"/>
    <property type="match status" value="1"/>
</dbReference>
<dbReference type="GO" id="GO:0010507">
    <property type="term" value="P:negative regulation of autophagy"/>
    <property type="evidence" value="ECO:0007669"/>
    <property type="project" value="EnsemblFungi"/>
</dbReference>
<accession>A0A167VRC6</accession>
<dbReference type="GO" id="GO:0044877">
    <property type="term" value="F:protein-containing complex binding"/>
    <property type="evidence" value="ECO:0007669"/>
    <property type="project" value="EnsemblFungi"/>
</dbReference>
<organism evidence="10 11">
    <name type="scientific">Ascosphaera apis ARSEF 7405</name>
    <dbReference type="NCBI Taxonomy" id="392613"/>
    <lineage>
        <taxon>Eukaryota</taxon>
        <taxon>Fungi</taxon>
        <taxon>Dikarya</taxon>
        <taxon>Ascomycota</taxon>
        <taxon>Pezizomycotina</taxon>
        <taxon>Eurotiomycetes</taxon>
        <taxon>Eurotiomycetidae</taxon>
        <taxon>Onygenales</taxon>
        <taxon>Ascosphaeraceae</taxon>
        <taxon>Ascosphaera</taxon>
    </lineage>
</organism>
<dbReference type="VEuPathDB" id="FungiDB:AAP_05380"/>
<dbReference type="GO" id="GO:0031507">
    <property type="term" value="P:heterochromatin formation"/>
    <property type="evidence" value="ECO:0007669"/>
    <property type="project" value="EnsemblFungi"/>
</dbReference>
<dbReference type="InterPro" id="IPR022800">
    <property type="entry name" value="Spt4/RpoE2_Znf"/>
</dbReference>
<comment type="similarity">
    <text evidence="3 8">Belongs to the SPT4 family.</text>
</comment>
<evidence type="ECO:0000313" key="10">
    <source>
        <dbReference type="EMBL" id="KZZ87896.1"/>
    </source>
</evidence>
<feature type="domain" description="Spt4/RpoE2 zinc finger" evidence="9">
    <location>
        <begin position="14"/>
        <end position="91"/>
    </location>
</feature>
<dbReference type="GO" id="GO:0003727">
    <property type="term" value="F:single-stranded RNA binding"/>
    <property type="evidence" value="ECO:0007669"/>
    <property type="project" value="EnsemblFungi"/>
</dbReference>
<dbReference type="GO" id="GO:0031934">
    <property type="term" value="C:mating-type region heterochromatin"/>
    <property type="evidence" value="ECO:0007669"/>
    <property type="project" value="EnsemblFungi"/>
</dbReference>
<evidence type="ECO:0000256" key="1">
    <source>
        <dbReference type="ARBA" id="ARBA00004123"/>
    </source>
</evidence>
<dbReference type="Gene3D" id="3.30.40.210">
    <property type="match status" value="1"/>
</dbReference>
<dbReference type="EMBL" id="AZGZ01000030">
    <property type="protein sequence ID" value="KZZ87896.1"/>
    <property type="molecule type" value="Genomic_DNA"/>
</dbReference>
<dbReference type="SMART" id="SM01389">
    <property type="entry name" value="Spt4"/>
    <property type="match status" value="1"/>
</dbReference>
<dbReference type="Pfam" id="PF06093">
    <property type="entry name" value="Spt4"/>
    <property type="match status" value="1"/>
</dbReference>
<dbReference type="GO" id="GO:0000182">
    <property type="term" value="F:rDNA binding"/>
    <property type="evidence" value="ECO:0007669"/>
    <property type="project" value="EnsemblFungi"/>
</dbReference>
<dbReference type="OrthoDB" id="248751at2759"/>
<keyword evidence="7" id="KW-0137">Centromere</keyword>
<dbReference type="GO" id="GO:0033553">
    <property type="term" value="C:rDNA heterochromatin"/>
    <property type="evidence" value="ECO:0007669"/>
    <property type="project" value="EnsemblFungi"/>
</dbReference>
<gene>
    <name evidence="10" type="ORF">AAP_05380</name>
</gene>
<evidence type="ECO:0000256" key="6">
    <source>
        <dbReference type="ARBA" id="ARBA00023242"/>
    </source>
</evidence>
<comment type="function">
    <text evidence="8">The SPT4-SPT5 complex mediates both activation and inhibition of transcription elongation, and plays a role in pre-mRNA processing. This complex seems to be important for the stability of the RNA polymerase II elongation machinery on the chromatin template but not for the inherent ability of this machinery to translocate down the gene.</text>
</comment>
<dbReference type="GO" id="GO:2000232">
    <property type="term" value="P:regulation of rRNA processing"/>
    <property type="evidence" value="ECO:0007669"/>
    <property type="project" value="EnsemblFungi"/>
</dbReference>
<dbReference type="PIRSF" id="PIRSF025023">
    <property type="entry name" value="Spt4"/>
    <property type="match status" value="1"/>
</dbReference>
<dbReference type="GO" id="GO:0006370">
    <property type="term" value="P:7-methylguanosine mRNA capping"/>
    <property type="evidence" value="ECO:0007669"/>
    <property type="project" value="EnsemblFungi"/>
</dbReference>
<dbReference type="CDD" id="cd07973">
    <property type="entry name" value="Spt4"/>
    <property type="match status" value="1"/>
</dbReference>
<comment type="caution">
    <text evidence="10">The sequence shown here is derived from an EMBL/GenBank/DDBJ whole genome shotgun (WGS) entry which is preliminary data.</text>
</comment>
<dbReference type="GO" id="GO:0032968">
    <property type="term" value="P:positive regulation of transcription elongation by RNA polymerase II"/>
    <property type="evidence" value="ECO:0007669"/>
    <property type="project" value="EnsemblFungi"/>
</dbReference>
<protein>
    <recommendedName>
        <fullName evidence="4 8">Transcription elongation factor SPT4</fullName>
    </recommendedName>
</protein>
<dbReference type="AlphaFoldDB" id="A0A167VRC6"/>
<evidence type="ECO:0000313" key="11">
    <source>
        <dbReference type="Proteomes" id="UP000242877"/>
    </source>
</evidence>
<dbReference type="InterPro" id="IPR029040">
    <property type="entry name" value="RPABC4/Spt4"/>
</dbReference>
<keyword evidence="5 8" id="KW-0804">Transcription</keyword>
<dbReference type="GO" id="GO:0000776">
    <property type="term" value="C:kinetochore"/>
    <property type="evidence" value="ECO:0007669"/>
    <property type="project" value="EnsemblFungi"/>
</dbReference>
<reference evidence="10 11" key="1">
    <citation type="journal article" date="2016" name="Genome Biol. Evol.">
        <title>Divergent and convergent evolution of fungal pathogenicity.</title>
        <authorList>
            <person name="Shang Y."/>
            <person name="Xiao G."/>
            <person name="Zheng P."/>
            <person name="Cen K."/>
            <person name="Zhan S."/>
            <person name="Wang C."/>
        </authorList>
    </citation>
    <scope>NUCLEOTIDE SEQUENCE [LARGE SCALE GENOMIC DNA]</scope>
    <source>
        <strain evidence="10 11">ARSEF 7405</strain>
    </source>
</reference>
<evidence type="ECO:0000256" key="4">
    <source>
        <dbReference type="ARBA" id="ARBA00020182"/>
    </source>
</evidence>
<name>A0A167VRC6_9EURO</name>
<evidence type="ECO:0000256" key="8">
    <source>
        <dbReference type="PIRNR" id="PIRNR025023"/>
    </source>
</evidence>
<dbReference type="GO" id="GO:0008298">
    <property type="term" value="P:intracellular mRNA localization"/>
    <property type="evidence" value="ECO:0007669"/>
    <property type="project" value="EnsemblFungi"/>
</dbReference>
<dbReference type="GO" id="GO:0090262">
    <property type="term" value="P:regulation of transcription-coupled nucleotide-excision repair"/>
    <property type="evidence" value="ECO:0007669"/>
    <property type="project" value="EnsemblFungi"/>
</dbReference>
<evidence type="ECO:0000256" key="5">
    <source>
        <dbReference type="ARBA" id="ARBA00023163"/>
    </source>
</evidence>
<dbReference type="InterPro" id="IPR009287">
    <property type="entry name" value="Spt4"/>
</dbReference>
<sequence>MTTYYAAPGVQRKLRACMVCSIVQLHSKFVRDGCPNCEEFLGLRNNADGVAECCSQVFEGLLALSDPSTSWVAKYQRLDGYVPGTYAVKVTGILPQEIIAQMEDAGVRYIPRDGSSPEEDAQ</sequence>
<keyword evidence="11" id="KW-1185">Reference proteome</keyword>
<dbReference type="GO" id="GO:2001208">
    <property type="term" value="P:negative regulation of transcription elongation by RNA polymerase I"/>
    <property type="evidence" value="ECO:0007669"/>
    <property type="project" value="EnsemblFungi"/>
</dbReference>
<evidence type="ECO:0000256" key="7">
    <source>
        <dbReference type="ARBA" id="ARBA00023328"/>
    </source>
</evidence>
<proteinExistence type="inferred from homology"/>
<keyword evidence="6 8" id="KW-0539">Nucleus</keyword>
<evidence type="ECO:0000256" key="2">
    <source>
        <dbReference type="ARBA" id="ARBA00004584"/>
    </source>
</evidence>
<dbReference type="GO" id="GO:0008270">
    <property type="term" value="F:zinc ion binding"/>
    <property type="evidence" value="ECO:0007669"/>
    <property type="project" value="InterPro"/>
</dbReference>
<dbReference type="InterPro" id="IPR038510">
    <property type="entry name" value="Spt4_sf"/>
</dbReference>
<evidence type="ECO:0000256" key="3">
    <source>
        <dbReference type="ARBA" id="ARBA00010464"/>
    </source>
</evidence>
<dbReference type="GO" id="GO:0000993">
    <property type="term" value="F:RNA polymerase II complex binding"/>
    <property type="evidence" value="ECO:0007669"/>
    <property type="project" value="EnsemblFungi"/>
</dbReference>
<dbReference type="GO" id="GO:2001209">
    <property type="term" value="P:positive regulation of transcription elongation by RNA polymerase I"/>
    <property type="evidence" value="ECO:0007669"/>
    <property type="project" value="EnsemblFungi"/>
</dbReference>
<dbReference type="SUPFAM" id="SSF63393">
    <property type="entry name" value="RNA polymerase subunits"/>
    <property type="match status" value="1"/>
</dbReference>
<evidence type="ECO:0000259" key="9">
    <source>
        <dbReference type="SMART" id="SM01389"/>
    </source>
</evidence>
<dbReference type="PANTHER" id="PTHR12882:SF1">
    <property type="entry name" value="TRANSCRIPTION ELONGATION FACTOR SPT4"/>
    <property type="match status" value="1"/>
</dbReference>
<dbReference type="GO" id="GO:0032044">
    <property type="term" value="C:DSIF complex"/>
    <property type="evidence" value="ECO:0007669"/>
    <property type="project" value="EnsemblFungi"/>
</dbReference>
<comment type="subcellular location">
    <subcellularLocation>
        <location evidence="2">Chromosome</location>
        <location evidence="2">Centromere</location>
    </subcellularLocation>
    <subcellularLocation>
        <location evidence="1 8">Nucleus</location>
    </subcellularLocation>
</comment>